<dbReference type="RefSeq" id="WP_244680456.1">
    <property type="nucleotide sequence ID" value="NZ_JALIRM010000001.1"/>
</dbReference>
<evidence type="ECO:0000256" key="1">
    <source>
        <dbReference type="ARBA" id="ARBA00012506"/>
    </source>
</evidence>
<evidence type="ECO:0000256" key="3">
    <source>
        <dbReference type="ARBA" id="ARBA00022741"/>
    </source>
</evidence>
<feature type="domain" description="HD" evidence="7">
    <location>
        <begin position="18"/>
        <end position="132"/>
    </location>
</feature>
<proteinExistence type="predicted"/>
<evidence type="ECO:0000256" key="5">
    <source>
        <dbReference type="ARBA" id="ARBA00023004"/>
    </source>
</evidence>
<dbReference type="InterPro" id="IPR006674">
    <property type="entry name" value="HD_domain"/>
</dbReference>
<evidence type="ECO:0000256" key="4">
    <source>
        <dbReference type="ARBA" id="ARBA00022801"/>
    </source>
</evidence>
<comment type="caution">
    <text evidence="8">The sequence shown here is derived from an EMBL/GenBank/DDBJ whole genome shotgun (WGS) entry which is preliminary data.</text>
</comment>
<gene>
    <name evidence="8" type="ORF">J2S14_001078</name>
</gene>
<keyword evidence="4 8" id="KW-0378">Hydrolase</keyword>
<comment type="catalytic activity">
    <reaction evidence="6">
        <text>P(1),P(4)-bis(5'-adenosyl) tetraphosphate + H2O = 2 ADP + 2 H(+)</text>
        <dbReference type="Rhea" id="RHEA:24252"/>
        <dbReference type="ChEBI" id="CHEBI:15377"/>
        <dbReference type="ChEBI" id="CHEBI:15378"/>
        <dbReference type="ChEBI" id="CHEBI:58141"/>
        <dbReference type="ChEBI" id="CHEBI:456216"/>
        <dbReference type="EC" id="3.6.1.41"/>
    </reaction>
</comment>
<evidence type="ECO:0000313" key="9">
    <source>
        <dbReference type="Proteomes" id="UP001232343"/>
    </source>
</evidence>
<dbReference type="NCBIfam" id="TIGR00488">
    <property type="entry name" value="bis(5'-nucleosyl)-tetraphosphatase (symmetrical) YqeK"/>
    <property type="match status" value="1"/>
</dbReference>
<dbReference type="InterPro" id="IPR003607">
    <property type="entry name" value="HD/PDEase_dom"/>
</dbReference>
<keyword evidence="9" id="KW-1185">Reference proteome</keyword>
<evidence type="ECO:0000256" key="2">
    <source>
        <dbReference type="ARBA" id="ARBA00022723"/>
    </source>
</evidence>
<dbReference type="SUPFAM" id="SSF109604">
    <property type="entry name" value="HD-domain/PDEase-like"/>
    <property type="match status" value="1"/>
</dbReference>
<evidence type="ECO:0000259" key="7">
    <source>
        <dbReference type="PROSITE" id="PS51831"/>
    </source>
</evidence>
<dbReference type="PANTHER" id="PTHR35795:SF1">
    <property type="entry name" value="BIS(5'-NUCLEOSYL)-TETRAPHOSPHATASE, SYMMETRICAL"/>
    <property type="match status" value="1"/>
</dbReference>
<dbReference type="Pfam" id="PF01966">
    <property type="entry name" value="HD"/>
    <property type="match status" value="1"/>
</dbReference>
<protein>
    <recommendedName>
        <fullName evidence="1">bis(5'-nucleosyl)-tetraphosphatase (symmetrical)</fullName>
        <ecNumber evidence="1">3.6.1.41</ecNumber>
    </recommendedName>
</protein>
<keyword evidence="3" id="KW-0547">Nucleotide-binding</keyword>
<dbReference type="EMBL" id="JAUSUO010000001">
    <property type="protein sequence ID" value="MDQ0342285.1"/>
    <property type="molecule type" value="Genomic_DNA"/>
</dbReference>
<sequence length="193" mass="21909">MDREQALEIVEKKIKGPRFQHTLGVVETAIMLSEKYGADKEQAEIAAIFHDYAKLMPISELRDTIIEAKEDERLLLYHPELWHGPAAAYILKNKLSLENEDILNAIRFHTTGRANMSLLEKIIYLADYIEPGRNFPGVEETRELAKNDLNQAVLKAISNTISFLLAKKAAIFPDTFDAYNSFVLNKDSKTTLT</sequence>
<evidence type="ECO:0000313" key="8">
    <source>
        <dbReference type="EMBL" id="MDQ0342285.1"/>
    </source>
</evidence>
<dbReference type="EC" id="3.6.1.41" evidence="1"/>
<dbReference type="GO" id="GO:0016787">
    <property type="term" value="F:hydrolase activity"/>
    <property type="evidence" value="ECO:0007669"/>
    <property type="project" value="UniProtKB-KW"/>
</dbReference>
<dbReference type="PROSITE" id="PS51831">
    <property type="entry name" value="HD"/>
    <property type="match status" value="1"/>
</dbReference>
<reference evidence="8 9" key="1">
    <citation type="submission" date="2023-07" db="EMBL/GenBank/DDBJ databases">
        <title>Genomic Encyclopedia of Type Strains, Phase IV (KMG-IV): sequencing the most valuable type-strain genomes for metagenomic binning, comparative biology and taxonomic classification.</title>
        <authorList>
            <person name="Goeker M."/>
        </authorList>
    </citation>
    <scope>NUCLEOTIDE SEQUENCE [LARGE SCALE GENOMIC DNA]</scope>
    <source>
        <strain evidence="8 9">DSM 27848</strain>
    </source>
</reference>
<keyword evidence="2" id="KW-0479">Metal-binding</keyword>
<keyword evidence="5" id="KW-0408">Iron</keyword>
<evidence type="ECO:0000256" key="6">
    <source>
        <dbReference type="ARBA" id="ARBA00049417"/>
    </source>
</evidence>
<dbReference type="Gene3D" id="1.10.3210.10">
    <property type="entry name" value="Hypothetical protein af1432"/>
    <property type="match status" value="1"/>
</dbReference>
<dbReference type="CDD" id="cd00077">
    <property type="entry name" value="HDc"/>
    <property type="match status" value="1"/>
</dbReference>
<name>A0ABU0D1L5_9BACI</name>
<dbReference type="InterPro" id="IPR005249">
    <property type="entry name" value="YqeK"/>
</dbReference>
<accession>A0ABU0D1L5</accession>
<dbReference type="Proteomes" id="UP001232343">
    <property type="component" value="Unassembled WGS sequence"/>
</dbReference>
<dbReference type="SMART" id="SM00471">
    <property type="entry name" value="HDc"/>
    <property type="match status" value="1"/>
</dbReference>
<dbReference type="PANTHER" id="PTHR35795">
    <property type="entry name" value="SLR1885 PROTEIN"/>
    <property type="match status" value="1"/>
</dbReference>
<organism evidence="8 9">
    <name type="scientific">Lederbergia wuyishanensis</name>
    <dbReference type="NCBI Taxonomy" id="1347903"/>
    <lineage>
        <taxon>Bacteria</taxon>
        <taxon>Bacillati</taxon>
        <taxon>Bacillota</taxon>
        <taxon>Bacilli</taxon>
        <taxon>Bacillales</taxon>
        <taxon>Bacillaceae</taxon>
        <taxon>Lederbergia</taxon>
    </lineage>
</organism>
<dbReference type="InterPro" id="IPR051094">
    <property type="entry name" value="Diverse_Catalytic_Enzymes"/>
</dbReference>